<dbReference type="OrthoDB" id="537706at2759"/>
<dbReference type="HOGENOM" id="CLU_071721_0_0_1"/>
<keyword evidence="3" id="KW-1185">Reference proteome</keyword>
<dbReference type="GeneID" id="5001493"/>
<dbReference type="EMBL" id="CP000584">
    <property type="protein sequence ID" value="ABO95608.1"/>
    <property type="molecule type" value="Genomic_DNA"/>
</dbReference>
<dbReference type="Proteomes" id="UP000001568">
    <property type="component" value="Chromosome 4"/>
</dbReference>
<dbReference type="AlphaFoldDB" id="A4RWE3"/>
<organism evidence="2 3">
    <name type="scientific">Ostreococcus lucimarinus (strain CCE9901)</name>
    <dbReference type="NCBI Taxonomy" id="436017"/>
    <lineage>
        <taxon>Eukaryota</taxon>
        <taxon>Viridiplantae</taxon>
        <taxon>Chlorophyta</taxon>
        <taxon>Mamiellophyceae</taxon>
        <taxon>Mamiellales</taxon>
        <taxon>Bathycoccaceae</taxon>
        <taxon>Ostreococcus</taxon>
    </lineage>
</organism>
<proteinExistence type="predicted"/>
<feature type="compositionally biased region" description="Basic residues" evidence="1">
    <location>
        <begin position="25"/>
        <end position="37"/>
    </location>
</feature>
<evidence type="ECO:0000313" key="2">
    <source>
        <dbReference type="EMBL" id="ABO95608.1"/>
    </source>
</evidence>
<dbReference type="InterPro" id="IPR045287">
    <property type="entry name" value="PAB"/>
</dbReference>
<evidence type="ECO:0000313" key="3">
    <source>
        <dbReference type="Proteomes" id="UP000001568"/>
    </source>
</evidence>
<gene>
    <name evidence="2" type="ORF">OSTLU_31309</name>
</gene>
<protein>
    <submittedName>
        <fullName evidence="2">Uncharacterized protein</fullName>
    </submittedName>
</protein>
<feature type="region of interest" description="Disordered" evidence="1">
    <location>
        <begin position="22"/>
        <end position="43"/>
    </location>
</feature>
<dbReference type="OMA" id="NIAQWED"/>
<sequence>MATARATAGAPARATTARWIATRSRATRATRGTRGRARATPNDGEAHAAYLRDVAATRAPAELEALARVLDALGCETIAPNARRGIHPLVMPLARTREGGVIGLMVTEDDGEATPVVEVRDGAHATMLAKSARDYVHRAIVEEEAMSDEQTTTVAAAAGAVGVSLHAHGAFKTSGKEFDVYVTTQIGKFPSSMEGLVRRHLKRNDEQSALITCDLYKATFGDWGAPHVFISDLYSKLGRDEEARDAARQALQTPWSTIGGRDAITRMIDVAGWSGKTVAEIKEVLESRRGPSAAAFDGPKSEKQLAREEGELLLDQIAAGEIESSTVNQRLAECYMNAGKPALAKFIMCGAGMPAL</sequence>
<name>A4RWE3_OSTLU</name>
<accession>A4RWE3</accession>
<dbReference type="Gramene" id="ABO95608">
    <property type="protein sequence ID" value="ABO95608"/>
    <property type="gene ID" value="OSTLU_31309"/>
</dbReference>
<dbReference type="KEGG" id="olu:OSTLU_31309"/>
<dbReference type="eggNOG" id="ENOG502QST0">
    <property type="taxonomic scope" value="Eukaryota"/>
</dbReference>
<dbReference type="PANTHER" id="PTHR35115">
    <property type="entry name" value="CYCLIN DELTA-3"/>
    <property type="match status" value="1"/>
</dbReference>
<reference evidence="2 3" key="1">
    <citation type="journal article" date="2007" name="Proc. Natl. Acad. Sci. U.S.A.">
        <title>The tiny eukaryote Ostreococcus provides genomic insights into the paradox of plankton speciation.</title>
        <authorList>
            <person name="Palenik B."/>
            <person name="Grimwood J."/>
            <person name="Aerts A."/>
            <person name="Rouze P."/>
            <person name="Salamov A."/>
            <person name="Putnam N."/>
            <person name="Dupont C."/>
            <person name="Jorgensen R."/>
            <person name="Derelle E."/>
            <person name="Rombauts S."/>
            <person name="Zhou K."/>
            <person name="Otillar R."/>
            <person name="Merchant S.S."/>
            <person name="Podell S."/>
            <person name="Gaasterland T."/>
            <person name="Napoli C."/>
            <person name="Gendler K."/>
            <person name="Manuell A."/>
            <person name="Tai V."/>
            <person name="Vallon O."/>
            <person name="Piganeau G."/>
            <person name="Jancek S."/>
            <person name="Heijde M."/>
            <person name="Jabbari K."/>
            <person name="Bowler C."/>
            <person name="Lohr M."/>
            <person name="Robbens S."/>
            <person name="Werner G."/>
            <person name="Dubchak I."/>
            <person name="Pazour G.J."/>
            <person name="Ren Q."/>
            <person name="Paulsen I."/>
            <person name="Delwiche C."/>
            <person name="Schmutz J."/>
            <person name="Rokhsar D."/>
            <person name="Van de Peer Y."/>
            <person name="Moreau H."/>
            <person name="Grigoriev I.V."/>
        </authorList>
    </citation>
    <scope>NUCLEOTIDE SEQUENCE [LARGE SCALE GENOMIC DNA]</scope>
    <source>
        <strain evidence="2 3">CCE9901</strain>
    </source>
</reference>
<evidence type="ECO:0000256" key="1">
    <source>
        <dbReference type="SAM" id="MobiDB-lite"/>
    </source>
</evidence>
<dbReference type="RefSeq" id="XP_001417315.1">
    <property type="nucleotide sequence ID" value="XM_001417278.1"/>
</dbReference>
<dbReference type="PANTHER" id="PTHR35115:SF1">
    <property type="entry name" value="PROTEIN IN CHLOROPLAST ATPASE BIOGENESIS, CHLOROPLASTIC"/>
    <property type="match status" value="1"/>
</dbReference>